<sequence>MSSIRSIPNKSLVKIVDGVAHNIIDGGEPSSSLCSHIFHPALYISSALHAWKANELGYDKICVILGLHDSSVLYPLQKLQMCVRLSSLETQWLLSKEDSQQSPRWHGIRSNTEPAATPADGNTSETSIRTEAETVDLDVEATTTQSDMEAEIVTASFQLQLFSAGPSSHQPSLDQSNNISYLNDQLSHIIPRDNLQAPQPAPIAGNSQGWHQR</sequence>
<dbReference type="VEuPathDB" id="FungiDB:GMDG_03419"/>
<reference evidence="2" key="1">
    <citation type="submission" date="2016-03" db="EMBL/GenBank/DDBJ databases">
        <title>Updated assembly of Pseudogymnoascus destructans, the fungus causing white-nose syndrome of bats.</title>
        <authorList>
            <person name="Palmer J.M."/>
            <person name="Drees K.P."/>
            <person name="Foster J.T."/>
            <person name="Lindner D.L."/>
        </authorList>
    </citation>
    <scope>NUCLEOTIDE SEQUENCE [LARGE SCALE GENOMIC DNA]</scope>
    <source>
        <strain evidence="2">20631-21</strain>
    </source>
</reference>
<evidence type="ECO:0000313" key="2">
    <source>
        <dbReference type="EMBL" id="OAF63405.2"/>
    </source>
</evidence>
<organism evidence="2">
    <name type="scientific">Pseudogymnoascus destructans</name>
    <dbReference type="NCBI Taxonomy" id="655981"/>
    <lineage>
        <taxon>Eukaryota</taxon>
        <taxon>Fungi</taxon>
        <taxon>Dikarya</taxon>
        <taxon>Ascomycota</taxon>
        <taxon>Pezizomycotina</taxon>
        <taxon>Leotiomycetes</taxon>
        <taxon>Thelebolales</taxon>
        <taxon>Thelebolaceae</taxon>
        <taxon>Pseudogymnoascus</taxon>
    </lineage>
</organism>
<dbReference type="EMBL" id="KV441386">
    <property type="protein sequence ID" value="OAF63405.2"/>
    <property type="molecule type" value="Genomic_DNA"/>
</dbReference>
<dbReference type="GeneID" id="36283407"/>
<protein>
    <submittedName>
        <fullName evidence="2">Uncharacterized protein</fullName>
    </submittedName>
</protein>
<dbReference type="Proteomes" id="UP000077154">
    <property type="component" value="Unassembled WGS sequence"/>
</dbReference>
<feature type="compositionally biased region" description="Polar residues" evidence="1">
    <location>
        <begin position="109"/>
        <end position="129"/>
    </location>
</feature>
<gene>
    <name evidence="2" type="ORF">VC83_00309</name>
</gene>
<dbReference type="RefSeq" id="XP_024328674.1">
    <property type="nucleotide sequence ID" value="XM_024464003.1"/>
</dbReference>
<name>A0A177AMZ4_9PEZI</name>
<accession>A0A177AMZ4</accession>
<proteinExistence type="predicted"/>
<dbReference type="AlphaFoldDB" id="A0A177AMZ4"/>
<evidence type="ECO:0000256" key="1">
    <source>
        <dbReference type="SAM" id="MobiDB-lite"/>
    </source>
</evidence>
<feature type="region of interest" description="Disordered" evidence="1">
    <location>
        <begin position="102"/>
        <end position="133"/>
    </location>
</feature>